<keyword evidence="1 8" id="KW-0436">Ligase</keyword>
<dbReference type="RefSeq" id="WP_190027703.1">
    <property type="nucleotide sequence ID" value="NZ_BMUU01000006.1"/>
</dbReference>
<dbReference type="InterPro" id="IPR023458">
    <property type="entry name" value="Met-tRNA_ligase_1"/>
</dbReference>
<evidence type="ECO:0000256" key="8">
    <source>
        <dbReference type="RuleBase" id="RU363039"/>
    </source>
</evidence>
<evidence type="ECO:0000256" key="1">
    <source>
        <dbReference type="ARBA" id="ARBA00022598"/>
    </source>
</evidence>
<comment type="similarity">
    <text evidence="8">Belongs to the class-I aminoacyl-tRNA synthetase family.</text>
</comment>
<dbReference type="PANTHER" id="PTHR45765:SF1">
    <property type="entry name" value="METHIONINE--TRNA LIGASE, CYTOPLASMIC"/>
    <property type="match status" value="1"/>
</dbReference>
<keyword evidence="4 8" id="KW-0648">Protein biosynthesis</keyword>
<dbReference type="PANTHER" id="PTHR45765">
    <property type="entry name" value="METHIONINE--TRNA LIGASE"/>
    <property type="match status" value="1"/>
</dbReference>
<dbReference type="Gene3D" id="2.20.28.20">
    <property type="entry name" value="Methionyl-tRNA synthetase, Zn-domain"/>
    <property type="match status" value="1"/>
</dbReference>
<dbReference type="InterPro" id="IPR033911">
    <property type="entry name" value="MetRS_core"/>
</dbReference>
<reference evidence="11" key="1">
    <citation type="journal article" date="2019" name="Int. J. Syst. Evol. Microbiol.">
        <title>The Global Catalogue of Microorganisms (GCM) 10K type strain sequencing project: providing services to taxonomists for standard genome sequencing and annotation.</title>
        <authorList>
            <consortium name="The Broad Institute Genomics Platform"/>
            <consortium name="The Broad Institute Genome Sequencing Center for Infectious Disease"/>
            <person name="Wu L."/>
            <person name="Ma J."/>
        </authorList>
    </citation>
    <scope>NUCLEOTIDE SEQUENCE [LARGE SCALE GENOMIC DNA]</scope>
    <source>
        <strain evidence="11">JCM 4594</strain>
    </source>
</reference>
<keyword evidence="3 8" id="KW-0067">ATP-binding</keyword>
<evidence type="ECO:0000256" key="5">
    <source>
        <dbReference type="ARBA" id="ARBA00023146"/>
    </source>
</evidence>
<evidence type="ECO:0000259" key="9">
    <source>
        <dbReference type="Pfam" id="PF09334"/>
    </source>
</evidence>
<dbReference type="Gene3D" id="3.40.50.620">
    <property type="entry name" value="HUPs"/>
    <property type="match status" value="1"/>
</dbReference>
<dbReference type="InterPro" id="IPR015413">
    <property type="entry name" value="Methionyl/Leucyl_tRNA_Synth"/>
</dbReference>
<dbReference type="Proteomes" id="UP000600946">
    <property type="component" value="Unassembled WGS sequence"/>
</dbReference>
<protein>
    <recommendedName>
        <fullName evidence="6">Methionyl-tRNA synthetase</fullName>
    </recommendedName>
</protein>
<keyword evidence="2 8" id="KW-0547">Nucleotide-binding</keyword>
<accession>A0ABQ3A951</accession>
<comment type="caution">
    <text evidence="10">The sequence shown here is derived from an EMBL/GenBank/DDBJ whole genome shotgun (WGS) entry which is preliminary data.</text>
</comment>
<feature type="domain" description="Methionyl/Leucyl tRNA synthetase" evidence="9">
    <location>
        <begin position="6"/>
        <end position="366"/>
    </location>
</feature>
<dbReference type="Pfam" id="PF09334">
    <property type="entry name" value="tRNA-synt_1g"/>
    <property type="match status" value="1"/>
</dbReference>
<keyword evidence="11" id="KW-1185">Reference proteome</keyword>
<dbReference type="InterPro" id="IPR014729">
    <property type="entry name" value="Rossmann-like_a/b/a_fold"/>
</dbReference>
<dbReference type="EMBL" id="BMUU01000006">
    <property type="protein sequence ID" value="GGY40250.1"/>
    <property type="molecule type" value="Genomic_DNA"/>
</dbReference>
<name>A0ABQ3A951_9ACTN</name>
<organism evidence="10 11">
    <name type="scientific">Streptomyces xanthochromogenes</name>
    <dbReference type="NCBI Taxonomy" id="67384"/>
    <lineage>
        <taxon>Bacteria</taxon>
        <taxon>Bacillati</taxon>
        <taxon>Actinomycetota</taxon>
        <taxon>Actinomycetes</taxon>
        <taxon>Kitasatosporales</taxon>
        <taxon>Streptomycetaceae</taxon>
        <taxon>Streptomyces</taxon>
    </lineage>
</organism>
<gene>
    <name evidence="10" type="ORF">GCM10010326_37790</name>
</gene>
<evidence type="ECO:0000256" key="6">
    <source>
        <dbReference type="ARBA" id="ARBA00030904"/>
    </source>
</evidence>
<dbReference type="InterPro" id="IPR029038">
    <property type="entry name" value="MetRS_Zn"/>
</dbReference>
<dbReference type="PROSITE" id="PS00178">
    <property type="entry name" value="AA_TRNA_LIGASE_I"/>
    <property type="match status" value="1"/>
</dbReference>
<sequence length="530" mass="58116">MSAPVWITATPPTPNGDLHVGHIAGPYVAGDVLSRFLRAEALDVLYTTGLDDHQSYVQVRGLKDGGKPAEDVADGYGDSVVRTWRAASVSFDRIVRPRWDAGYEQSVQAFLRRLWDGGHIRAKVTDLPYCEPCERWLYEAYVVGGCPHCGAASNGNACEPCGRPNDCGDLVDPRCVVCETPAQLRPCERLFFPLAPYAQRLADFWDDVRMPPHLRSLCERMLADGLPDIAVSHPADWGVPVPVPGFEDQRVYVWFEMAPGYLFQTAASDGDPEAGRPVQFFGFDNGYFHAVLFPALFLADGSPERLPAGFEVNEFYQLEGKKFSTSRRHAIWADEALELAGSDVLRYHVCADRPQGRQTSFDLPALERSRRRLHEQWNGWLDRLFADVRDECAGAVPLEEPSGEGWELLRGRLLRIVAELREAYGPAGFDPRRAIALLDETVACVTDFAHVHAHERERPAGRPAHRAALAAQLAVAAALAAWAAPALPEGSARLAAVLGLAADRPVTAQSLAVPRTTGRLAAHEGPVFGG</sequence>
<dbReference type="InterPro" id="IPR001412">
    <property type="entry name" value="aa-tRNA-synth_I_CS"/>
</dbReference>
<evidence type="ECO:0000256" key="2">
    <source>
        <dbReference type="ARBA" id="ARBA00022741"/>
    </source>
</evidence>
<evidence type="ECO:0000313" key="10">
    <source>
        <dbReference type="EMBL" id="GGY40250.1"/>
    </source>
</evidence>
<dbReference type="GeneID" id="96291724"/>
<dbReference type="PRINTS" id="PR01041">
    <property type="entry name" value="TRNASYNTHMET"/>
</dbReference>
<comment type="catalytic activity">
    <reaction evidence="7">
        <text>tRNA(Met) + L-methionine + ATP = L-methionyl-tRNA(Met) + AMP + diphosphate</text>
        <dbReference type="Rhea" id="RHEA:13481"/>
        <dbReference type="Rhea" id="RHEA-COMP:9667"/>
        <dbReference type="Rhea" id="RHEA-COMP:9698"/>
        <dbReference type="ChEBI" id="CHEBI:30616"/>
        <dbReference type="ChEBI" id="CHEBI:33019"/>
        <dbReference type="ChEBI" id="CHEBI:57844"/>
        <dbReference type="ChEBI" id="CHEBI:78442"/>
        <dbReference type="ChEBI" id="CHEBI:78530"/>
        <dbReference type="ChEBI" id="CHEBI:456215"/>
        <dbReference type="EC" id="6.1.1.10"/>
    </reaction>
</comment>
<evidence type="ECO:0000313" key="11">
    <source>
        <dbReference type="Proteomes" id="UP000600946"/>
    </source>
</evidence>
<evidence type="ECO:0000256" key="3">
    <source>
        <dbReference type="ARBA" id="ARBA00022840"/>
    </source>
</evidence>
<proteinExistence type="inferred from homology"/>
<dbReference type="SUPFAM" id="SSF52374">
    <property type="entry name" value="Nucleotidylyl transferase"/>
    <property type="match status" value="1"/>
</dbReference>
<evidence type="ECO:0000256" key="4">
    <source>
        <dbReference type="ARBA" id="ARBA00022917"/>
    </source>
</evidence>
<evidence type="ECO:0000256" key="7">
    <source>
        <dbReference type="ARBA" id="ARBA00047364"/>
    </source>
</evidence>
<keyword evidence="5 8" id="KW-0030">Aminoacyl-tRNA synthetase</keyword>